<evidence type="ECO:0000313" key="6">
    <source>
        <dbReference type="EMBL" id="PWS28761.1"/>
    </source>
</evidence>
<dbReference type="AlphaFoldDB" id="A0A317EPI5"/>
<dbReference type="InterPro" id="IPR009057">
    <property type="entry name" value="Homeodomain-like_sf"/>
</dbReference>
<dbReference type="OrthoDB" id="704028at2"/>
<feature type="transmembrane region" description="Helical" evidence="4">
    <location>
        <begin position="6"/>
        <end position="24"/>
    </location>
</feature>
<dbReference type="PANTHER" id="PTHR43280:SF29">
    <property type="entry name" value="ARAC-FAMILY TRANSCRIPTIONAL REGULATOR"/>
    <property type="match status" value="1"/>
</dbReference>
<dbReference type="Pfam" id="PF12833">
    <property type="entry name" value="HTH_18"/>
    <property type="match status" value="1"/>
</dbReference>
<dbReference type="PANTHER" id="PTHR43280">
    <property type="entry name" value="ARAC-FAMILY TRANSCRIPTIONAL REGULATOR"/>
    <property type="match status" value="1"/>
</dbReference>
<feature type="transmembrane region" description="Helical" evidence="4">
    <location>
        <begin position="31"/>
        <end position="51"/>
    </location>
</feature>
<dbReference type="Gene3D" id="1.10.10.60">
    <property type="entry name" value="Homeodomain-like"/>
    <property type="match status" value="1"/>
</dbReference>
<dbReference type="GO" id="GO:0043565">
    <property type="term" value="F:sequence-specific DNA binding"/>
    <property type="evidence" value="ECO:0007669"/>
    <property type="project" value="InterPro"/>
</dbReference>
<sequence length="395" mass="45496">MHPFFLTLIGAIFIFSLILIKLFLYGKNKRYLNLWLSISITGITWFVLIYLLTNSGQIKNYPFLFNKGLPFYYLIAPGLYLYIRGSLNSAYATFKKADLLHLLLIIPAIISILPYNLLSYHEQQLVVNHITTDVKFAISTSKYVVSPLHWFAFPATACIYCGFQFWEIKKASKSKTAGEKSIKWLYAFTSVCAALFVGILVMNFSVLENFNRAWFIMHNSTIVFFLCFCVLLISFLFFLHPEFLYGFKPMVYQRGLETAVVENEFSEKLEKNDPKIRKIDAHLAARVEAFLNETEVFRQTGLTLSGFASLIDIPNHKLTELFNHHFKLNFNSYINKLRIEYAKARLDDGDWKQFTLEAIANDAGFSSRNTFFVAFKKLTGLTPSGYISRLKDGKL</sequence>
<keyword evidence="4" id="KW-1133">Transmembrane helix</keyword>
<dbReference type="InterPro" id="IPR018062">
    <property type="entry name" value="HTH_AraC-typ_CS"/>
</dbReference>
<dbReference type="Proteomes" id="UP000245379">
    <property type="component" value="Unassembled WGS sequence"/>
</dbReference>
<dbReference type="PROSITE" id="PS00041">
    <property type="entry name" value="HTH_ARAC_FAMILY_1"/>
    <property type="match status" value="1"/>
</dbReference>
<evidence type="ECO:0000313" key="7">
    <source>
        <dbReference type="Proteomes" id="UP000245379"/>
    </source>
</evidence>
<gene>
    <name evidence="6" type="ORF">DHW03_02660</name>
</gene>
<evidence type="ECO:0000256" key="3">
    <source>
        <dbReference type="ARBA" id="ARBA00023163"/>
    </source>
</evidence>
<evidence type="ECO:0000256" key="4">
    <source>
        <dbReference type="SAM" id="Phobius"/>
    </source>
</evidence>
<feature type="transmembrane region" description="Helical" evidence="4">
    <location>
        <begin position="99"/>
        <end position="118"/>
    </location>
</feature>
<dbReference type="RefSeq" id="WP_109924191.1">
    <property type="nucleotide sequence ID" value="NZ_QGNZ01000001.1"/>
</dbReference>
<feature type="transmembrane region" description="Helical" evidence="4">
    <location>
        <begin position="143"/>
        <end position="163"/>
    </location>
</feature>
<dbReference type="EMBL" id="QGNZ01000001">
    <property type="protein sequence ID" value="PWS28761.1"/>
    <property type="molecule type" value="Genomic_DNA"/>
</dbReference>
<dbReference type="InterPro" id="IPR018060">
    <property type="entry name" value="HTH_AraC"/>
</dbReference>
<feature type="transmembrane region" description="Helical" evidence="4">
    <location>
        <begin position="213"/>
        <end position="239"/>
    </location>
</feature>
<dbReference type="PROSITE" id="PS01124">
    <property type="entry name" value="HTH_ARAC_FAMILY_2"/>
    <property type="match status" value="1"/>
</dbReference>
<dbReference type="SMART" id="SM00342">
    <property type="entry name" value="HTH_ARAC"/>
    <property type="match status" value="1"/>
</dbReference>
<dbReference type="SUPFAM" id="SSF46689">
    <property type="entry name" value="Homeodomain-like"/>
    <property type="match status" value="1"/>
</dbReference>
<keyword evidence="1" id="KW-0805">Transcription regulation</keyword>
<comment type="caution">
    <text evidence="6">The sequence shown here is derived from an EMBL/GenBank/DDBJ whole genome shotgun (WGS) entry which is preliminary data.</text>
</comment>
<accession>A0A317EPI5</accession>
<feature type="transmembrane region" description="Helical" evidence="4">
    <location>
        <begin position="71"/>
        <end position="87"/>
    </location>
</feature>
<keyword evidence="4" id="KW-0812">Transmembrane</keyword>
<keyword evidence="7" id="KW-1185">Reference proteome</keyword>
<reference evidence="6 7" key="1">
    <citation type="submission" date="2018-05" db="EMBL/GenBank/DDBJ databases">
        <title>Pedobacter paludis sp. nov., isolated from wetland soil.</title>
        <authorList>
            <person name="Zhang Y."/>
            <person name="Wang G."/>
        </authorList>
    </citation>
    <scope>NUCLEOTIDE SEQUENCE [LARGE SCALE GENOMIC DNA]</scope>
    <source>
        <strain evidence="6 7">KCTC22721</strain>
    </source>
</reference>
<evidence type="ECO:0000259" key="5">
    <source>
        <dbReference type="PROSITE" id="PS01124"/>
    </source>
</evidence>
<organism evidence="6 7">
    <name type="scientific">Pedobacter yonginense</name>
    <dbReference type="NCBI Taxonomy" id="651869"/>
    <lineage>
        <taxon>Bacteria</taxon>
        <taxon>Pseudomonadati</taxon>
        <taxon>Bacteroidota</taxon>
        <taxon>Sphingobacteriia</taxon>
        <taxon>Sphingobacteriales</taxon>
        <taxon>Sphingobacteriaceae</taxon>
        <taxon>Pedobacter</taxon>
    </lineage>
</organism>
<proteinExistence type="predicted"/>
<keyword evidence="2" id="KW-0238">DNA-binding</keyword>
<dbReference type="GO" id="GO:0003700">
    <property type="term" value="F:DNA-binding transcription factor activity"/>
    <property type="evidence" value="ECO:0007669"/>
    <property type="project" value="InterPro"/>
</dbReference>
<evidence type="ECO:0000256" key="1">
    <source>
        <dbReference type="ARBA" id="ARBA00023015"/>
    </source>
</evidence>
<feature type="domain" description="HTH araC/xylS-type" evidence="5">
    <location>
        <begin position="285"/>
        <end position="389"/>
    </location>
</feature>
<protein>
    <recommendedName>
        <fullName evidence="5">HTH araC/xylS-type domain-containing protein</fullName>
    </recommendedName>
</protein>
<keyword evidence="3" id="KW-0804">Transcription</keyword>
<keyword evidence="4" id="KW-0472">Membrane</keyword>
<feature type="transmembrane region" description="Helical" evidence="4">
    <location>
        <begin position="184"/>
        <end position="207"/>
    </location>
</feature>
<name>A0A317EPI5_9SPHI</name>
<evidence type="ECO:0000256" key="2">
    <source>
        <dbReference type="ARBA" id="ARBA00023125"/>
    </source>
</evidence>